<comment type="caution">
    <text evidence="1">The sequence shown here is derived from an EMBL/GenBank/DDBJ whole genome shotgun (WGS) entry which is preliminary data.</text>
</comment>
<dbReference type="RefSeq" id="WP_344822259.1">
    <property type="nucleotide sequence ID" value="NZ_BAABEZ010000002.1"/>
</dbReference>
<evidence type="ECO:0000313" key="2">
    <source>
        <dbReference type="Proteomes" id="UP001501410"/>
    </source>
</evidence>
<proteinExistence type="predicted"/>
<protein>
    <submittedName>
        <fullName evidence="1">ImuA family protein</fullName>
    </submittedName>
</protein>
<dbReference type="Gene3D" id="3.40.50.300">
    <property type="entry name" value="P-loop containing nucleotide triphosphate hydrolases"/>
    <property type="match status" value="1"/>
</dbReference>
<name>A0ABP8MFE0_9BACT</name>
<dbReference type="Proteomes" id="UP001501410">
    <property type="component" value="Unassembled WGS sequence"/>
</dbReference>
<gene>
    <name evidence="1" type="ORF">GCM10023092_04590</name>
</gene>
<dbReference type="EMBL" id="BAABEZ010000002">
    <property type="protein sequence ID" value="GAA4449764.1"/>
    <property type="molecule type" value="Genomic_DNA"/>
</dbReference>
<organism evidence="1 2">
    <name type="scientific">Rurimicrobium arvi</name>
    <dbReference type="NCBI Taxonomy" id="2049916"/>
    <lineage>
        <taxon>Bacteria</taxon>
        <taxon>Pseudomonadati</taxon>
        <taxon>Bacteroidota</taxon>
        <taxon>Chitinophagia</taxon>
        <taxon>Chitinophagales</taxon>
        <taxon>Chitinophagaceae</taxon>
        <taxon>Rurimicrobium</taxon>
    </lineage>
</organism>
<dbReference type="SUPFAM" id="SSF52540">
    <property type="entry name" value="P-loop containing nucleoside triphosphate hydrolases"/>
    <property type="match status" value="1"/>
</dbReference>
<reference evidence="2" key="1">
    <citation type="journal article" date="2019" name="Int. J. Syst. Evol. Microbiol.">
        <title>The Global Catalogue of Microorganisms (GCM) 10K type strain sequencing project: providing services to taxonomists for standard genome sequencing and annotation.</title>
        <authorList>
            <consortium name="The Broad Institute Genomics Platform"/>
            <consortium name="The Broad Institute Genome Sequencing Center for Infectious Disease"/>
            <person name="Wu L."/>
            <person name="Ma J."/>
        </authorList>
    </citation>
    <scope>NUCLEOTIDE SEQUENCE [LARGE SCALE GENOMIC DNA]</scope>
    <source>
        <strain evidence="2">JCM 31921</strain>
    </source>
</reference>
<accession>A0ABP8MFE0</accession>
<keyword evidence="2" id="KW-1185">Reference proteome</keyword>
<dbReference type="InterPro" id="IPR027417">
    <property type="entry name" value="P-loop_NTPase"/>
</dbReference>
<sequence length="247" mass="27224">MYSGGDMDKVRELQEAVLLLQSHSTLREPATVAGSTGNMIARAFPGNRFPTSCMHEFISPAAGSAAATDAFIGGLLHTFLPPGNFYLWVQQRNLVFTPAFTQFGIQPDKLIFVTVRNDREALWVMEEGLKCASLTAVIGEVRELGFTESRRLQLAAEKAGVTGFVHRHCPRTTNVTASVSRWQITPLPSFTEKGFPGLGFPRWNAQLLKARNGKPCHWDLEWTPGGFRSGSVPAAQPSVHWRKQQTG</sequence>
<evidence type="ECO:0000313" key="1">
    <source>
        <dbReference type="EMBL" id="GAA4449764.1"/>
    </source>
</evidence>